<evidence type="ECO:0000313" key="1">
    <source>
        <dbReference type="EMBL" id="KAJ0391803.1"/>
    </source>
</evidence>
<keyword evidence="2" id="KW-1185">Reference proteome</keyword>
<sequence>MDRPASCALSTRRERYAWIPLGSSRDKGIVSQFEIDVAEGYGVLKAKAKAAMEADAQARLPDTHDVQIPNNTTFRQLQHIDLLQQEAVFNPESHADEFADVGVQINGTVVCLRLRVQDLRRALGLPAYPLCPPYREPIVAVPAPQHDMEDVDHLMSDSDEAEATA</sequence>
<reference evidence="1" key="1">
    <citation type="submission" date="2021-12" db="EMBL/GenBank/DDBJ databases">
        <title>Prjna785345.</title>
        <authorList>
            <person name="Rujirawat T."/>
            <person name="Krajaejun T."/>
        </authorList>
    </citation>
    <scope>NUCLEOTIDE SEQUENCE</scope>
    <source>
        <strain evidence="1">Pi057C3</strain>
    </source>
</reference>
<dbReference type="EMBL" id="JAKCXM010000829">
    <property type="protein sequence ID" value="KAJ0391803.1"/>
    <property type="molecule type" value="Genomic_DNA"/>
</dbReference>
<comment type="caution">
    <text evidence="1">The sequence shown here is derived from an EMBL/GenBank/DDBJ whole genome shotgun (WGS) entry which is preliminary data.</text>
</comment>
<proteinExistence type="predicted"/>
<name>A0AAD5Q5P1_PYTIN</name>
<dbReference type="AlphaFoldDB" id="A0AAD5Q5P1"/>
<gene>
    <name evidence="1" type="ORF">P43SY_000529</name>
</gene>
<accession>A0AAD5Q5P1</accession>
<dbReference type="Proteomes" id="UP001209570">
    <property type="component" value="Unassembled WGS sequence"/>
</dbReference>
<organism evidence="1 2">
    <name type="scientific">Pythium insidiosum</name>
    <name type="common">Pythiosis disease agent</name>
    <dbReference type="NCBI Taxonomy" id="114742"/>
    <lineage>
        <taxon>Eukaryota</taxon>
        <taxon>Sar</taxon>
        <taxon>Stramenopiles</taxon>
        <taxon>Oomycota</taxon>
        <taxon>Peronosporomycetes</taxon>
        <taxon>Pythiales</taxon>
        <taxon>Pythiaceae</taxon>
        <taxon>Pythium</taxon>
    </lineage>
</organism>
<evidence type="ECO:0000313" key="2">
    <source>
        <dbReference type="Proteomes" id="UP001209570"/>
    </source>
</evidence>
<protein>
    <submittedName>
        <fullName evidence="1">Uncharacterized protein</fullName>
    </submittedName>
</protein>